<comment type="caution">
    <text evidence="28">The sequence shown here is derived from an EMBL/GenBank/DDBJ whole genome shotgun (WGS) entry which is preliminary data.</text>
</comment>
<dbReference type="SUPFAM" id="SSF52242">
    <property type="entry name" value="Cobalamin (vitamin B12)-binding domain"/>
    <property type="match status" value="1"/>
</dbReference>
<evidence type="ECO:0000256" key="17">
    <source>
        <dbReference type="ARBA" id="ARBA00023285"/>
    </source>
</evidence>
<comment type="similarity">
    <text evidence="5">Belongs to the vitamin-B12 dependent methionine synthase family.</text>
</comment>
<gene>
    <name evidence="28" type="primary">metH</name>
    <name evidence="28" type="ORF">J6I44_12050</name>
</gene>
<proteinExistence type="inferred from homology"/>
<evidence type="ECO:0000256" key="12">
    <source>
        <dbReference type="ARBA" id="ARBA00022691"/>
    </source>
</evidence>
<sequence length="1228" mass="137672">MNFDQIKDLLQDRILILDGAMGTMIQSHNLTEDDYRGKQFQDYHTDLQGNNDLLSITQPDLIKGIHRSFLEAGSDIIETNTFNSTSISQADYDMADLAYDLNVAAARNAREVADEVTKQNPDKPRLVAGAVGPTNKTLSLSPDVEDPGYRAITFDQLKKSYREQIRGLADGGVDMLLVETIFDTLNAKAAIYAIHKHAEETGQELPVMISGTIVDQSGRTLSGQTTEAFWISISHTKNLLSVGLNCSLGSDQMRPYIEELARIADCHTSLYPNAGLPDEMGEYNETPEFMADQLRDYAESDFVNLVGGCCGTTPKHIKAIAEAAKQCAPRQIPEQKPYLRLSGLEPLVVRPDTNFVNIGERTNVMGSRKFKRLIKNEEFEEALSVARQQVENGAQIIDINMDEGMLDSQEVMVNFLQLLAAEPDISRVPIMIDSSKWSVLKAGLKAAQGKCVVNSISLKEGEEQFKEQAREILNFGGAVVIMGFDEQGQADSYDRRIEIAERAYNILTEEVGFAPQDIIMDPNILTVATGIEAHNNYAVDFIEATRWIKQNLPMAKVSGGLSNISFSFRGNNKVREAMHAAFLYHAIQAGLDMAIVNAGQLEVYEEIPDKLRDLVEDVLLNRRDDATERLVDYAEEIKGEDTETEEKIQEWRQESVEERIKHALVKGIVDHIVDDVEEARQKYNQPIEVIEGPMMSGMDVVGDLFGSGKMFLPQVVKSARVMKKGVAHLIPFIEEEKEKNQNSKPKAKVLLATVKGDVHDIGKNIVAVVLRCNNFDVIDLGVMVPADKILEEARQNNVDIIGLSGLITPSLDEMVHVAKELKREEFQQPLLIGGATTSRMHTAVKIEPNYNRPVVHVLDASRSVSVTGNLVSQTLREEFVKKKKNEYLKLRKQHESRSNRKTYLSLEEARANASDIDWSATEVKKPAQLGRQVFDNYPLEEIRNYIDWGPFFIAWQMKGSFPAVLEDEKYGEEARKLFDDANALLDKIIDQKLLKARAVLGLYPANAVGDDVELYTDESRSEVLTTFHTLRQQAQKRRGQPNKALADFVAPKETGIADYMGGFAVTCGIGAPELVKQFEEDHDDYNAILTKALADRLAEAFTELLHEKVRKDIWGYAPEEDFDNEALIREKYTGIRPAPGYPAQPDHTEKRILFDLLDAKEQAGIHLTEHYAMHPAASVSGLYFSHPQSDYFNVGNFKKDQIEDYARRKGMSVEEIERWLSSNLSYEP</sequence>
<dbReference type="SUPFAM" id="SSF51717">
    <property type="entry name" value="Dihydropteroate synthetase-like"/>
    <property type="match status" value="1"/>
</dbReference>
<dbReference type="Gene3D" id="3.10.196.10">
    <property type="entry name" value="Vitamin B12-dependent methionine synthase, activation domain"/>
    <property type="match status" value="1"/>
</dbReference>
<evidence type="ECO:0000259" key="23">
    <source>
        <dbReference type="PROSITE" id="PS50970"/>
    </source>
</evidence>
<feature type="domain" description="B12-binding" evidence="26">
    <location>
        <begin position="746"/>
        <end position="881"/>
    </location>
</feature>
<dbReference type="Pfam" id="PF02965">
    <property type="entry name" value="Met_synt_B12"/>
    <property type="match status" value="1"/>
</dbReference>
<dbReference type="PANTHER" id="PTHR45833">
    <property type="entry name" value="METHIONINE SYNTHASE"/>
    <property type="match status" value="1"/>
</dbReference>
<feature type="binding site" evidence="22">
    <location>
        <position position="246"/>
    </location>
    <ligand>
        <name>Zn(2+)</name>
        <dbReference type="ChEBI" id="CHEBI:29105"/>
    </ligand>
</feature>
<keyword evidence="14" id="KW-0677">Repeat</keyword>
<evidence type="ECO:0000256" key="3">
    <source>
        <dbReference type="ARBA" id="ARBA00001956"/>
    </source>
</evidence>
<dbReference type="InterPro" id="IPR006158">
    <property type="entry name" value="Cobalamin-bd"/>
</dbReference>
<dbReference type="NCBIfam" id="NF007024">
    <property type="entry name" value="PRK09490.1"/>
    <property type="match status" value="1"/>
</dbReference>
<dbReference type="SUPFAM" id="SSF56507">
    <property type="entry name" value="Methionine synthase activation domain-like"/>
    <property type="match status" value="1"/>
</dbReference>
<comment type="domain">
    <text evidence="21">Modular enzyme with four functionally distinct domains. The isolated Hcy-binding domain catalyzes methyl transfer from free methylcobalamin to homocysteine. The Hcy-binding domain in association with the pterin-binding domain catalyzes the methylation of cob(I)alamin by methyltetrahydrofolate and the methylation of homocysteine. The B12-binding domain binds the cofactor. The AdoMet activation domain binds S-adenosyl-L-methionine. Under aerobic conditions cob(I)alamin can be converted to inactive cob(II)alamin. Reductive methylation by S-adenosyl-L-methionine and flavodoxin regenerates methylcobalamin.</text>
</comment>
<evidence type="ECO:0000256" key="15">
    <source>
        <dbReference type="ARBA" id="ARBA00022833"/>
    </source>
</evidence>
<keyword evidence="17 21" id="KW-0170">Cobalt</keyword>
<keyword evidence="16 21" id="KW-0486">Methionine biosynthesis</keyword>
<evidence type="ECO:0000256" key="2">
    <source>
        <dbReference type="ARBA" id="ARBA00001947"/>
    </source>
</evidence>
<keyword evidence="13 21" id="KW-0479">Metal-binding</keyword>
<dbReference type="Gene3D" id="3.20.20.20">
    <property type="entry name" value="Dihydropteroate synthase-like"/>
    <property type="match status" value="1"/>
</dbReference>
<dbReference type="SUPFAM" id="SSF47644">
    <property type="entry name" value="Methionine synthase domain"/>
    <property type="match status" value="1"/>
</dbReference>
<dbReference type="PROSITE" id="PS51337">
    <property type="entry name" value="B12_BINDING_NTER"/>
    <property type="match status" value="1"/>
</dbReference>
<keyword evidence="12 21" id="KW-0949">S-adenosyl-L-methionine</keyword>
<dbReference type="PROSITE" id="PS50974">
    <property type="entry name" value="ADOMET_ACTIVATION"/>
    <property type="match status" value="1"/>
</dbReference>
<evidence type="ECO:0000256" key="21">
    <source>
        <dbReference type="PIRNR" id="PIRNR000381"/>
    </source>
</evidence>
<dbReference type="NCBIfam" id="TIGR02082">
    <property type="entry name" value="metH"/>
    <property type="match status" value="1"/>
</dbReference>
<dbReference type="RefSeq" id="WP_265766380.1">
    <property type="nucleotide sequence ID" value="NZ_JAGGJA010000007.1"/>
</dbReference>
<dbReference type="EMBL" id="JAGGJA010000007">
    <property type="protein sequence ID" value="MCW9707589.1"/>
    <property type="molecule type" value="Genomic_DNA"/>
</dbReference>
<evidence type="ECO:0000259" key="26">
    <source>
        <dbReference type="PROSITE" id="PS51332"/>
    </source>
</evidence>
<feature type="binding site" evidence="22">
    <location>
        <position position="309"/>
    </location>
    <ligand>
        <name>Zn(2+)</name>
        <dbReference type="ChEBI" id="CHEBI:29105"/>
    </ligand>
</feature>
<dbReference type="Gene3D" id="1.10.1240.10">
    <property type="entry name" value="Methionine synthase domain"/>
    <property type="match status" value="1"/>
</dbReference>
<dbReference type="Gene3D" id="1.10.288.10">
    <property type="entry name" value="Cobalamin-dependent Methionine Synthase, domain 2"/>
    <property type="match status" value="1"/>
</dbReference>
<dbReference type="PANTHER" id="PTHR45833:SF1">
    <property type="entry name" value="METHIONINE SYNTHASE"/>
    <property type="match status" value="1"/>
</dbReference>
<feature type="domain" description="Hcy-binding" evidence="23">
    <location>
        <begin position="3"/>
        <end position="324"/>
    </location>
</feature>
<evidence type="ECO:0000259" key="24">
    <source>
        <dbReference type="PROSITE" id="PS50972"/>
    </source>
</evidence>
<dbReference type="SUPFAM" id="SSF82282">
    <property type="entry name" value="Homocysteine S-methyltransferase"/>
    <property type="match status" value="1"/>
</dbReference>
<feature type="domain" description="AdoMet activation" evidence="25">
    <location>
        <begin position="897"/>
        <end position="1228"/>
    </location>
</feature>
<dbReference type="SMART" id="SM01018">
    <property type="entry name" value="B12-binding_2"/>
    <property type="match status" value="1"/>
</dbReference>
<comment type="cofactor">
    <cofactor evidence="3 21">
        <name>methylcob(III)alamin</name>
        <dbReference type="ChEBI" id="CHEBI:28115"/>
    </cofactor>
</comment>
<dbReference type="Pfam" id="PF02310">
    <property type="entry name" value="B12-binding"/>
    <property type="match status" value="1"/>
</dbReference>
<evidence type="ECO:0000256" key="14">
    <source>
        <dbReference type="ARBA" id="ARBA00022737"/>
    </source>
</evidence>
<evidence type="ECO:0000256" key="22">
    <source>
        <dbReference type="PROSITE-ProRule" id="PRU00333"/>
    </source>
</evidence>
<reference evidence="28 29" key="1">
    <citation type="submission" date="2021-03" db="EMBL/GenBank/DDBJ databases">
        <title>Aliifodinibius sp. nov., a new bacterium isolated from saline soil.</title>
        <authorList>
            <person name="Galisteo C."/>
            <person name="De La Haba R."/>
            <person name="Sanchez-Porro C."/>
            <person name="Ventosa A."/>
        </authorList>
    </citation>
    <scope>NUCLEOTIDE SEQUENCE [LARGE SCALE GENOMIC DNA]</scope>
    <source>
        <strain evidence="28 29">1BSP15-2V2</strain>
    </source>
</reference>
<evidence type="ECO:0000256" key="13">
    <source>
        <dbReference type="ARBA" id="ARBA00022723"/>
    </source>
</evidence>
<keyword evidence="11 21" id="KW-0808">Transferase</keyword>
<evidence type="ECO:0000256" key="20">
    <source>
        <dbReference type="NCBIfam" id="TIGR02082"/>
    </source>
</evidence>
<evidence type="ECO:0000256" key="7">
    <source>
        <dbReference type="ARBA" id="ARBA00013998"/>
    </source>
</evidence>
<dbReference type="InterPro" id="IPR000489">
    <property type="entry name" value="Pterin-binding_dom"/>
</dbReference>
<dbReference type="CDD" id="cd00740">
    <property type="entry name" value="MeTr"/>
    <property type="match status" value="1"/>
</dbReference>
<keyword evidence="8 21" id="KW-0489">Methyltransferase</keyword>
<dbReference type="InterPro" id="IPR036594">
    <property type="entry name" value="Meth_synthase_dom"/>
</dbReference>
<dbReference type="PROSITE" id="PS50970">
    <property type="entry name" value="HCY"/>
    <property type="match status" value="1"/>
</dbReference>
<dbReference type="InterPro" id="IPR003759">
    <property type="entry name" value="Cbl-bd_cap"/>
</dbReference>
<evidence type="ECO:0000256" key="19">
    <source>
        <dbReference type="ARBA" id="ARBA00031040"/>
    </source>
</evidence>
<name>A0ABT3PP03_9BACT</name>
<keyword evidence="10 21" id="KW-0846">Cobalamin</keyword>
<evidence type="ECO:0000259" key="27">
    <source>
        <dbReference type="PROSITE" id="PS51337"/>
    </source>
</evidence>
<dbReference type="Proteomes" id="UP001207918">
    <property type="component" value="Unassembled WGS sequence"/>
</dbReference>
<feature type="binding site" evidence="22">
    <location>
        <position position="310"/>
    </location>
    <ligand>
        <name>Zn(2+)</name>
        <dbReference type="ChEBI" id="CHEBI:29105"/>
    </ligand>
</feature>
<dbReference type="EC" id="2.1.1.13" evidence="6 20"/>
<comment type="function">
    <text evidence="18 21">Catalyzes the transfer of a methyl group from methyl-cobalamin to homocysteine, yielding enzyme-bound cob(I)alamin and methionine. Subsequently, remethylates the cofactor using methyltetrahydrofolate.</text>
</comment>
<dbReference type="PROSITE" id="PS51332">
    <property type="entry name" value="B12_BINDING"/>
    <property type="match status" value="1"/>
</dbReference>
<dbReference type="Pfam" id="PF02607">
    <property type="entry name" value="B12-binding_2"/>
    <property type="match status" value="1"/>
</dbReference>
<feature type="domain" description="Pterin-binding" evidence="24">
    <location>
        <begin position="355"/>
        <end position="616"/>
    </location>
</feature>
<dbReference type="Pfam" id="PF02574">
    <property type="entry name" value="S-methyl_trans"/>
    <property type="match status" value="1"/>
</dbReference>
<keyword evidence="9 21" id="KW-0028">Amino-acid biosynthesis</keyword>
<evidence type="ECO:0000256" key="18">
    <source>
        <dbReference type="ARBA" id="ARBA00025552"/>
    </source>
</evidence>
<dbReference type="InterPro" id="IPR003726">
    <property type="entry name" value="HCY_dom"/>
</dbReference>
<dbReference type="InterPro" id="IPR004223">
    <property type="entry name" value="VitB12-dep_Met_synth_activ_dom"/>
</dbReference>
<dbReference type="PROSITE" id="PS50972">
    <property type="entry name" value="PTERIN_BINDING"/>
    <property type="match status" value="1"/>
</dbReference>
<feature type="domain" description="B12-binding N-terminal" evidence="27">
    <location>
        <begin position="647"/>
        <end position="741"/>
    </location>
</feature>
<evidence type="ECO:0000256" key="4">
    <source>
        <dbReference type="ARBA" id="ARBA00005178"/>
    </source>
</evidence>
<dbReference type="Gene3D" id="3.40.50.280">
    <property type="entry name" value="Cobalamin-binding domain"/>
    <property type="match status" value="1"/>
</dbReference>
<keyword evidence="15 21" id="KW-0862">Zinc</keyword>
<evidence type="ECO:0000256" key="11">
    <source>
        <dbReference type="ARBA" id="ARBA00022679"/>
    </source>
</evidence>
<evidence type="ECO:0000259" key="25">
    <source>
        <dbReference type="PROSITE" id="PS50974"/>
    </source>
</evidence>
<evidence type="ECO:0000313" key="29">
    <source>
        <dbReference type="Proteomes" id="UP001207918"/>
    </source>
</evidence>
<evidence type="ECO:0000256" key="9">
    <source>
        <dbReference type="ARBA" id="ARBA00022605"/>
    </source>
</evidence>
<evidence type="ECO:0000256" key="10">
    <source>
        <dbReference type="ARBA" id="ARBA00022628"/>
    </source>
</evidence>
<dbReference type="GO" id="GO:0032259">
    <property type="term" value="P:methylation"/>
    <property type="evidence" value="ECO:0007669"/>
    <property type="project" value="UniProtKB-KW"/>
</dbReference>
<dbReference type="InterPro" id="IPR011822">
    <property type="entry name" value="MetH"/>
</dbReference>
<dbReference type="InterPro" id="IPR011005">
    <property type="entry name" value="Dihydropteroate_synth-like_sf"/>
</dbReference>
<dbReference type="Pfam" id="PF00809">
    <property type="entry name" value="Pterin_bind"/>
    <property type="match status" value="1"/>
</dbReference>
<dbReference type="InterPro" id="IPR036589">
    <property type="entry name" value="HCY_dom_sf"/>
</dbReference>
<evidence type="ECO:0000313" key="28">
    <source>
        <dbReference type="EMBL" id="MCW9707589.1"/>
    </source>
</evidence>
<evidence type="ECO:0000256" key="1">
    <source>
        <dbReference type="ARBA" id="ARBA00001700"/>
    </source>
</evidence>
<organism evidence="28 29">
    <name type="scientific">Fodinibius salsisoli</name>
    <dbReference type="NCBI Taxonomy" id="2820877"/>
    <lineage>
        <taxon>Bacteria</taxon>
        <taxon>Pseudomonadati</taxon>
        <taxon>Balneolota</taxon>
        <taxon>Balneolia</taxon>
        <taxon>Balneolales</taxon>
        <taxon>Balneolaceae</taxon>
        <taxon>Fodinibius</taxon>
    </lineage>
</organism>
<comment type="cofactor">
    <cofactor evidence="2 21 22">
        <name>Zn(2+)</name>
        <dbReference type="ChEBI" id="CHEBI:29105"/>
    </cofactor>
</comment>
<dbReference type="GO" id="GO:0008705">
    <property type="term" value="F:methionine synthase activity"/>
    <property type="evidence" value="ECO:0007669"/>
    <property type="project" value="UniProtKB-EC"/>
</dbReference>
<comment type="pathway">
    <text evidence="4 21">Amino-acid biosynthesis; L-methionine biosynthesis via de novo pathway; L-methionine from L-homocysteine (MetH route): step 1/1.</text>
</comment>
<dbReference type="InterPro" id="IPR033706">
    <property type="entry name" value="Met_synthase_B12-bd"/>
</dbReference>
<dbReference type="InterPro" id="IPR050554">
    <property type="entry name" value="Met_Synthase/Corrinoid"/>
</dbReference>
<dbReference type="CDD" id="cd02069">
    <property type="entry name" value="methionine_synthase_B12_BD"/>
    <property type="match status" value="1"/>
</dbReference>
<comment type="catalytic activity">
    <reaction evidence="1 21">
        <text>(6S)-5-methyl-5,6,7,8-tetrahydrofolate + L-homocysteine = (6S)-5,6,7,8-tetrahydrofolate + L-methionine</text>
        <dbReference type="Rhea" id="RHEA:11172"/>
        <dbReference type="ChEBI" id="CHEBI:18608"/>
        <dbReference type="ChEBI" id="CHEBI:57453"/>
        <dbReference type="ChEBI" id="CHEBI:57844"/>
        <dbReference type="ChEBI" id="CHEBI:58199"/>
        <dbReference type="EC" id="2.1.1.13"/>
    </reaction>
</comment>
<dbReference type="Gene3D" id="3.20.20.330">
    <property type="entry name" value="Homocysteine-binding-like domain"/>
    <property type="match status" value="1"/>
</dbReference>
<dbReference type="InterPro" id="IPR036724">
    <property type="entry name" value="Cobalamin-bd_sf"/>
</dbReference>
<dbReference type="PIRSF" id="PIRSF000381">
    <property type="entry name" value="MetH"/>
    <property type="match status" value="1"/>
</dbReference>
<protein>
    <recommendedName>
        <fullName evidence="7 20">Methionine synthase</fullName>
        <ecNumber evidence="6 20">2.1.1.13</ecNumber>
    </recommendedName>
    <alternativeName>
        <fullName evidence="19 21">5-methyltetrahydrofolate--homocysteine methyltransferase</fullName>
    </alternativeName>
</protein>
<dbReference type="InterPro" id="IPR037010">
    <property type="entry name" value="VitB12-dep_Met_synth_activ_sf"/>
</dbReference>
<evidence type="ECO:0000256" key="5">
    <source>
        <dbReference type="ARBA" id="ARBA00010398"/>
    </source>
</evidence>
<accession>A0ABT3PP03</accession>
<evidence type="ECO:0000256" key="6">
    <source>
        <dbReference type="ARBA" id="ARBA00012032"/>
    </source>
</evidence>
<keyword evidence="29" id="KW-1185">Reference proteome</keyword>
<evidence type="ECO:0000256" key="8">
    <source>
        <dbReference type="ARBA" id="ARBA00022603"/>
    </source>
</evidence>
<evidence type="ECO:0000256" key="16">
    <source>
        <dbReference type="ARBA" id="ARBA00023167"/>
    </source>
</evidence>